<keyword evidence="4" id="KW-0804">Transcription</keyword>
<dbReference type="GO" id="GO:0003700">
    <property type="term" value="F:DNA-binding transcription factor activity"/>
    <property type="evidence" value="ECO:0007669"/>
    <property type="project" value="TreeGrafter"/>
</dbReference>
<keyword evidence="1" id="KW-0678">Repressor</keyword>
<evidence type="ECO:0000256" key="1">
    <source>
        <dbReference type="ARBA" id="ARBA00022491"/>
    </source>
</evidence>
<dbReference type="InterPro" id="IPR050109">
    <property type="entry name" value="HTH-type_TetR-like_transc_reg"/>
</dbReference>
<dbReference type="PROSITE" id="PS50977">
    <property type="entry name" value="HTH_TETR_2"/>
    <property type="match status" value="1"/>
</dbReference>
<dbReference type="Proteomes" id="UP000189677">
    <property type="component" value="Chromosome"/>
</dbReference>
<feature type="compositionally biased region" description="Basic and acidic residues" evidence="6">
    <location>
        <begin position="1"/>
        <end position="13"/>
    </location>
</feature>
<dbReference type="RefSeq" id="WP_078078471.1">
    <property type="nucleotide sequence ID" value="NZ_CP018047.1"/>
</dbReference>
<dbReference type="InterPro" id="IPR001647">
    <property type="entry name" value="HTH_TetR"/>
</dbReference>
<dbReference type="InterPro" id="IPR036271">
    <property type="entry name" value="Tet_transcr_reg_TetR-rel_C_sf"/>
</dbReference>
<evidence type="ECO:0000256" key="4">
    <source>
        <dbReference type="ARBA" id="ARBA00023163"/>
    </source>
</evidence>
<evidence type="ECO:0000256" key="6">
    <source>
        <dbReference type="SAM" id="MobiDB-lite"/>
    </source>
</evidence>
<dbReference type="InterPro" id="IPR009057">
    <property type="entry name" value="Homeodomain-like_sf"/>
</dbReference>
<dbReference type="Pfam" id="PF00440">
    <property type="entry name" value="TetR_N"/>
    <property type="match status" value="1"/>
</dbReference>
<keyword evidence="3 5" id="KW-0238">DNA-binding</keyword>
<keyword evidence="9" id="KW-1185">Reference proteome</keyword>
<evidence type="ECO:0000256" key="3">
    <source>
        <dbReference type="ARBA" id="ARBA00023125"/>
    </source>
</evidence>
<feature type="DNA-binding region" description="H-T-H motif" evidence="5">
    <location>
        <begin position="50"/>
        <end position="69"/>
    </location>
</feature>
<evidence type="ECO:0000313" key="9">
    <source>
        <dbReference type="Proteomes" id="UP000189677"/>
    </source>
</evidence>
<reference evidence="8 9" key="1">
    <citation type="submission" date="2016-11" db="EMBL/GenBank/DDBJ databases">
        <title>Complete genome sequence of Streptomyces niveus SCSIO 3406.</title>
        <authorList>
            <person name="Zhu Q."/>
            <person name="Cheng W."/>
            <person name="Song Y."/>
            <person name="Li Q."/>
            <person name="Ju J."/>
        </authorList>
    </citation>
    <scope>NUCLEOTIDE SEQUENCE [LARGE SCALE GENOMIC DNA]</scope>
    <source>
        <strain evidence="8 9">SCSIO 3406</strain>
    </source>
</reference>
<dbReference type="SUPFAM" id="SSF48498">
    <property type="entry name" value="Tetracyclin repressor-like, C-terminal domain"/>
    <property type="match status" value="1"/>
</dbReference>
<keyword evidence="2" id="KW-0805">Transcription regulation</keyword>
<evidence type="ECO:0000256" key="5">
    <source>
        <dbReference type="PROSITE-ProRule" id="PRU00335"/>
    </source>
</evidence>
<protein>
    <submittedName>
        <fullName evidence="8">TetR family transcriptional regulator</fullName>
    </submittedName>
</protein>
<evidence type="ECO:0000259" key="7">
    <source>
        <dbReference type="PROSITE" id="PS50977"/>
    </source>
</evidence>
<evidence type="ECO:0000256" key="2">
    <source>
        <dbReference type="ARBA" id="ARBA00023015"/>
    </source>
</evidence>
<dbReference type="SUPFAM" id="SSF46689">
    <property type="entry name" value="Homeodomain-like"/>
    <property type="match status" value="1"/>
</dbReference>
<accession>A0A1U9QZZ2</accession>
<gene>
    <name evidence="8" type="ORF">BBN63_30185</name>
</gene>
<feature type="region of interest" description="Disordered" evidence="6">
    <location>
        <begin position="1"/>
        <end position="25"/>
    </location>
</feature>
<organism evidence="8 9">
    <name type="scientific">Streptomyces niveus</name>
    <name type="common">Streptomyces spheroides</name>
    <dbReference type="NCBI Taxonomy" id="193462"/>
    <lineage>
        <taxon>Bacteria</taxon>
        <taxon>Bacillati</taxon>
        <taxon>Actinomycetota</taxon>
        <taxon>Actinomycetes</taxon>
        <taxon>Kitasatosporales</taxon>
        <taxon>Streptomycetaceae</taxon>
        <taxon>Streptomyces</taxon>
    </lineage>
</organism>
<dbReference type="Gene3D" id="1.10.357.10">
    <property type="entry name" value="Tetracycline Repressor, domain 2"/>
    <property type="match status" value="1"/>
</dbReference>
<dbReference type="AlphaFoldDB" id="A0A1U9QZZ2"/>
<dbReference type="OrthoDB" id="7505659at2"/>
<dbReference type="PANTHER" id="PTHR30055:SF234">
    <property type="entry name" value="HTH-TYPE TRANSCRIPTIONAL REGULATOR BETI"/>
    <property type="match status" value="1"/>
</dbReference>
<feature type="domain" description="HTH tetR-type" evidence="7">
    <location>
        <begin position="27"/>
        <end position="87"/>
    </location>
</feature>
<dbReference type="GO" id="GO:0000976">
    <property type="term" value="F:transcription cis-regulatory region binding"/>
    <property type="evidence" value="ECO:0007669"/>
    <property type="project" value="TreeGrafter"/>
</dbReference>
<dbReference type="InterPro" id="IPR039538">
    <property type="entry name" value="BetI_C"/>
</dbReference>
<dbReference type="KEGG" id="snw:BBN63_30185"/>
<sequence>MTHQDSRDVRPPEQKGPAKRGPYSKGLARRQQIIDEVLSVYDRLGFEGTSLRAVGEAIGVTHPVLKHHFGTREQLFLEVLREYDRRFIDAASEGDGTFVDLIQRSAEHSMRVPGLMALLNSMVAHALEAGNDRSRAHFSERYADLRRDIVTLLEEGRAAGSVRSDIPLNEAASLVLAAADGLSTQWLLDKGADLRSGLLLLERLLEPPDRPARDADA</sequence>
<evidence type="ECO:0000313" key="8">
    <source>
        <dbReference type="EMBL" id="AQU69822.1"/>
    </source>
</evidence>
<dbReference type="Pfam" id="PF13977">
    <property type="entry name" value="TetR_C_6"/>
    <property type="match status" value="1"/>
</dbReference>
<name>A0A1U9QZZ2_STRNV</name>
<dbReference type="PANTHER" id="PTHR30055">
    <property type="entry name" value="HTH-TYPE TRANSCRIPTIONAL REGULATOR RUTR"/>
    <property type="match status" value="1"/>
</dbReference>
<proteinExistence type="predicted"/>
<dbReference type="EMBL" id="CP018047">
    <property type="protein sequence ID" value="AQU69822.1"/>
    <property type="molecule type" value="Genomic_DNA"/>
</dbReference>